<evidence type="ECO:0000256" key="12">
    <source>
        <dbReference type="ARBA" id="ARBA00023136"/>
    </source>
</evidence>
<dbReference type="GO" id="GO:0005789">
    <property type="term" value="C:endoplasmic reticulum membrane"/>
    <property type="evidence" value="ECO:0007669"/>
    <property type="project" value="UniProtKB-SubCell"/>
</dbReference>
<dbReference type="FunFam" id="1.10.630.10:FF:000042">
    <property type="entry name" value="Cytochrome P450"/>
    <property type="match status" value="1"/>
</dbReference>
<accession>A0A1D2MEX6</accession>
<feature type="chain" id="PRO_5008903906" evidence="17">
    <location>
        <begin position="22"/>
        <end position="511"/>
    </location>
</feature>
<evidence type="ECO:0000256" key="16">
    <source>
        <dbReference type="SAM" id="Phobius"/>
    </source>
</evidence>
<dbReference type="GO" id="GO:0016705">
    <property type="term" value="F:oxidoreductase activity, acting on paired donors, with incorporation or reduction of molecular oxygen"/>
    <property type="evidence" value="ECO:0007669"/>
    <property type="project" value="InterPro"/>
</dbReference>
<keyword evidence="16" id="KW-0812">Transmembrane</keyword>
<dbReference type="AlphaFoldDB" id="A0A1D2MEX6"/>
<keyword evidence="5 13" id="KW-0349">Heme</keyword>
<evidence type="ECO:0000256" key="8">
    <source>
        <dbReference type="ARBA" id="ARBA00022848"/>
    </source>
</evidence>
<keyword evidence="9 14" id="KW-0560">Oxidoreductase</keyword>
<keyword evidence="15" id="KW-0175">Coiled coil</keyword>
<evidence type="ECO:0000256" key="13">
    <source>
        <dbReference type="PIRSR" id="PIRSR602401-1"/>
    </source>
</evidence>
<dbReference type="CDD" id="cd11056">
    <property type="entry name" value="CYP6-like"/>
    <property type="match status" value="1"/>
</dbReference>
<dbReference type="Gene3D" id="1.10.630.10">
    <property type="entry name" value="Cytochrome P450"/>
    <property type="match status" value="1"/>
</dbReference>
<evidence type="ECO:0000256" key="9">
    <source>
        <dbReference type="ARBA" id="ARBA00023002"/>
    </source>
</evidence>
<evidence type="ECO:0000313" key="18">
    <source>
        <dbReference type="EMBL" id="ODM91411.1"/>
    </source>
</evidence>
<comment type="caution">
    <text evidence="18">The sequence shown here is derived from an EMBL/GenBank/DDBJ whole genome shotgun (WGS) entry which is preliminary data.</text>
</comment>
<dbReference type="PANTHER" id="PTHR24292">
    <property type="entry name" value="CYTOCHROME P450"/>
    <property type="match status" value="1"/>
</dbReference>
<keyword evidence="10 13" id="KW-0408">Iron</keyword>
<dbReference type="GO" id="GO:0004497">
    <property type="term" value="F:monooxygenase activity"/>
    <property type="evidence" value="ECO:0007669"/>
    <property type="project" value="UniProtKB-KW"/>
</dbReference>
<dbReference type="EMBL" id="LJIJ01001556">
    <property type="protein sequence ID" value="ODM91411.1"/>
    <property type="molecule type" value="Genomic_DNA"/>
</dbReference>
<dbReference type="InterPro" id="IPR050476">
    <property type="entry name" value="Insect_CytP450_Detox"/>
</dbReference>
<keyword evidence="7" id="KW-0256">Endoplasmic reticulum</keyword>
<feature type="binding site" description="axial binding residue" evidence="13">
    <location>
        <position position="448"/>
    </location>
    <ligand>
        <name>heme</name>
        <dbReference type="ChEBI" id="CHEBI:30413"/>
    </ligand>
    <ligandPart>
        <name>Fe</name>
        <dbReference type="ChEBI" id="CHEBI:18248"/>
    </ligandPart>
</feature>
<dbReference type="InterPro" id="IPR001128">
    <property type="entry name" value="Cyt_P450"/>
</dbReference>
<keyword evidence="19" id="KW-1185">Reference proteome</keyword>
<dbReference type="PRINTS" id="PR00385">
    <property type="entry name" value="P450"/>
</dbReference>
<dbReference type="PROSITE" id="PS00086">
    <property type="entry name" value="CYTOCHROME_P450"/>
    <property type="match status" value="1"/>
</dbReference>
<keyword evidence="17" id="KW-0732">Signal</keyword>
<organism evidence="18 19">
    <name type="scientific">Orchesella cincta</name>
    <name type="common">Springtail</name>
    <name type="synonym">Podura cincta</name>
    <dbReference type="NCBI Taxonomy" id="48709"/>
    <lineage>
        <taxon>Eukaryota</taxon>
        <taxon>Metazoa</taxon>
        <taxon>Ecdysozoa</taxon>
        <taxon>Arthropoda</taxon>
        <taxon>Hexapoda</taxon>
        <taxon>Collembola</taxon>
        <taxon>Entomobryomorpha</taxon>
        <taxon>Entomobryoidea</taxon>
        <taxon>Orchesellidae</taxon>
        <taxon>Orchesellinae</taxon>
        <taxon>Orchesella</taxon>
    </lineage>
</organism>
<dbReference type="PRINTS" id="PR00463">
    <property type="entry name" value="EP450I"/>
</dbReference>
<feature type="coiled-coil region" evidence="15">
    <location>
        <begin position="270"/>
        <end position="297"/>
    </location>
</feature>
<keyword evidence="6 13" id="KW-0479">Metal-binding</keyword>
<evidence type="ECO:0000256" key="3">
    <source>
        <dbReference type="ARBA" id="ARBA00004406"/>
    </source>
</evidence>
<evidence type="ECO:0000256" key="5">
    <source>
        <dbReference type="ARBA" id="ARBA00022617"/>
    </source>
</evidence>
<evidence type="ECO:0000256" key="17">
    <source>
        <dbReference type="SAM" id="SignalP"/>
    </source>
</evidence>
<evidence type="ECO:0000256" key="10">
    <source>
        <dbReference type="ARBA" id="ARBA00023004"/>
    </source>
</evidence>
<evidence type="ECO:0000313" key="19">
    <source>
        <dbReference type="Proteomes" id="UP000094527"/>
    </source>
</evidence>
<evidence type="ECO:0000256" key="11">
    <source>
        <dbReference type="ARBA" id="ARBA00023033"/>
    </source>
</evidence>
<evidence type="ECO:0000256" key="1">
    <source>
        <dbReference type="ARBA" id="ARBA00001971"/>
    </source>
</evidence>
<evidence type="ECO:0000256" key="6">
    <source>
        <dbReference type="ARBA" id="ARBA00022723"/>
    </source>
</evidence>
<dbReference type="GO" id="GO:0020037">
    <property type="term" value="F:heme binding"/>
    <property type="evidence" value="ECO:0007669"/>
    <property type="project" value="InterPro"/>
</dbReference>
<feature type="transmembrane region" description="Helical" evidence="16">
    <location>
        <begin position="304"/>
        <end position="326"/>
    </location>
</feature>
<dbReference type="STRING" id="48709.A0A1D2MEX6"/>
<dbReference type="OMA" id="CHKEWIE"/>
<dbReference type="InterPro" id="IPR017972">
    <property type="entry name" value="Cyt_P450_CS"/>
</dbReference>
<evidence type="ECO:0000256" key="15">
    <source>
        <dbReference type="SAM" id="Coils"/>
    </source>
</evidence>
<dbReference type="PANTHER" id="PTHR24292:SF54">
    <property type="entry name" value="CYP9F3-RELATED"/>
    <property type="match status" value="1"/>
</dbReference>
<keyword evidence="12 16" id="KW-0472">Membrane</keyword>
<name>A0A1D2MEX6_ORCCI</name>
<dbReference type="Proteomes" id="UP000094527">
    <property type="component" value="Unassembled WGS sequence"/>
</dbReference>
<evidence type="ECO:0000256" key="7">
    <source>
        <dbReference type="ARBA" id="ARBA00022824"/>
    </source>
</evidence>
<comment type="subcellular location">
    <subcellularLocation>
        <location evidence="3">Endoplasmic reticulum membrane</location>
        <topology evidence="3">Peripheral membrane protein</topology>
    </subcellularLocation>
    <subcellularLocation>
        <location evidence="2">Microsome membrane</location>
        <topology evidence="2">Peripheral membrane protein</topology>
    </subcellularLocation>
</comment>
<dbReference type="Pfam" id="PF00067">
    <property type="entry name" value="p450"/>
    <property type="match status" value="1"/>
</dbReference>
<protein>
    <submittedName>
        <fullName evidence="18">Cytochrome P450 9e2</fullName>
    </submittedName>
</protein>
<comment type="cofactor">
    <cofactor evidence="1 13">
        <name>heme</name>
        <dbReference type="ChEBI" id="CHEBI:30413"/>
    </cofactor>
</comment>
<keyword evidence="16" id="KW-1133">Transmembrane helix</keyword>
<keyword evidence="11 14" id="KW-0503">Monooxygenase</keyword>
<dbReference type="OrthoDB" id="2789670at2759"/>
<keyword evidence="8" id="KW-0492">Microsome</keyword>
<dbReference type="InterPro" id="IPR036396">
    <property type="entry name" value="Cyt_P450_sf"/>
</dbReference>
<dbReference type="GO" id="GO:0005506">
    <property type="term" value="F:iron ion binding"/>
    <property type="evidence" value="ECO:0007669"/>
    <property type="project" value="InterPro"/>
</dbReference>
<reference evidence="18 19" key="1">
    <citation type="journal article" date="2016" name="Genome Biol. Evol.">
        <title>Gene Family Evolution Reflects Adaptation to Soil Environmental Stressors in the Genome of the Collembolan Orchesella cincta.</title>
        <authorList>
            <person name="Faddeeva-Vakhrusheva A."/>
            <person name="Derks M.F."/>
            <person name="Anvar S.Y."/>
            <person name="Agamennone V."/>
            <person name="Suring W."/>
            <person name="Smit S."/>
            <person name="van Straalen N.M."/>
            <person name="Roelofs D."/>
        </authorList>
    </citation>
    <scope>NUCLEOTIDE SEQUENCE [LARGE SCALE GENOMIC DNA]</scope>
    <source>
        <tissue evidence="18">Mixed pool</tissue>
    </source>
</reference>
<sequence>MWLALILVLILSILFYKFVTSRSKSFFKKYGIRQIDTSAAVSKLDIFLGRKGLPLADDFAYQTMGGEKYCGVSEMGNNMIIIKDLELLKKILIKDFDHFVDRRDFLDSERTFKRMLPSLKGDEWKGVRAEVIPIFKTGKIRKMMEIFNKVGKMWVADFKEKAASSRDGSAIIEALPTVNAYTIDVIASAIFGIQSETIKNPNSTFAKMATKMSEPSKWQLIKIVFFLQFPKFASKVLQMQIIDEDVRNYFEGILEQGLKARMSGSIENRNDVLQLLVEAKKNEIKNAGEKKQWLTEQVMISTAFALFIAGFSTTSSTIIFAVYALAIDQDMQDELRNEVDKIVRTDGTLDYDELSTLVYLEMVLCEVLRKYPPAARLERRCVKDYKDSESGLFVQEGVTIAIPMYSIHHDPKYYENPEKFDPEHFNPKNKAKRSSYAYMPFGIGPRNCIGLRLGLVQTKVAIAQLVHFFRIEPTKKTPIPIEHTWIGYGMIPPKGLELKLTPIKNKTNTSF</sequence>
<evidence type="ECO:0000256" key="14">
    <source>
        <dbReference type="RuleBase" id="RU000461"/>
    </source>
</evidence>
<proteinExistence type="inferred from homology"/>
<feature type="signal peptide" evidence="17">
    <location>
        <begin position="1"/>
        <end position="21"/>
    </location>
</feature>
<evidence type="ECO:0000256" key="2">
    <source>
        <dbReference type="ARBA" id="ARBA00004174"/>
    </source>
</evidence>
<dbReference type="InterPro" id="IPR002401">
    <property type="entry name" value="Cyt_P450_E_grp-I"/>
</dbReference>
<comment type="similarity">
    <text evidence="4 14">Belongs to the cytochrome P450 family.</text>
</comment>
<gene>
    <name evidence="18" type="ORF">Ocin01_15272</name>
</gene>
<evidence type="ECO:0000256" key="4">
    <source>
        <dbReference type="ARBA" id="ARBA00010617"/>
    </source>
</evidence>
<dbReference type="SUPFAM" id="SSF48264">
    <property type="entry name" value="Cytochrome P450"/>
    <property type="match status" value="1"/>
</dbReference>